<accession>A0A1Y3NVN3</accession>
<dbReference type="PANTHER" id="PTHR34982:SF1">
    <property type="entry name" value="FLAGELLAR ASSEMBLY PROTEIN FLIH"/>
    <property type="match status" value="1"/>
</dbReference>
<organism evidence="10 11">
    <name type="scientific">Pseudomonas caspiana</name>
    <dbReference type="NCBI Taxonomy" id="1451454"/>
    <lineage>
        <taxon>Bacteria</taxon>
        <taxon>Pseudomonadati</taxon>
        <taxon>Pseudomonadota</taxon>
        <taxon>Gammaproteobacteria</taxon>
        <taxon>Pseudomonadales</taxon>
        <taxon>Pseudomonadaceae</taxon>
        <taxon>Pseudomonas</taxon>
    </lineage>
</organism>
<evidence type="ECO:0000256" key="4">
    <source>
        <dbReference type="ARBA" id="ARBA00022448"/>
    </source>
</evidence>
<evidence type="ECO:0000256" key="6">
    <source>
        <dbReference type="ARBA" id="ARBA00022927"/>
    </source>
</evidence>
<dbReference type="SUPFAM" id="SSF160527">
    <property type="entry name" value="V-type ATPase subunit E-like"/>
    <property type="match status" value="1"/>
</dbReference>
<keyword evidence="10" id="KW-0282">Flagellum</keyword>
<dbReference type="EMBL" id="LOHF01000025">
    <property type="protein sequence ID" value="OUM71607.1"/>
    <property type="molecule type" value="Genomic_DNA"/>
</dbReference>
<reference evidence="10 11" key="1">
    <citation type="journal article" date="2017" name="Syst. Appl. Microbiol.">
        <title>Pseudomonas caspiana sp. nov., a citrus pathogen in the Pseudomonas syringae phylogenetic group.</title>
        <authorList>
            <person name="Busquets A."/>
            <person name="Gomila M."/>
            <person name="Beiki F."/>
            <person name="Mulet M."/>
            <person name="Rahimian H."/>
            <person name="Garcia-Valdes E."/>
            <person name="Lalucat J."/>
        </authorList>
    </citation>
    <scope>NUCLEOTIDE SEQUENCE [LARGE SCALE GENOMIC DNA]</scope>
    <source>
        <strain evidence="10 11">FBF102</strain>
    </source>
</reference>
<evidence type="ECO:0000256" key="3">
    <source>
        <dbReference type="ARBA" id="ARBA00016507"/>
    </source>
</evidence>
<evidence type="ECO:0000256" key="5">
    <source>
        <dbReference type="ARBA" id="ARBA00022795"/>
    </source>
</evidence>
<name>A0A1Y3NVN3_9PSED</name>
<dbReference type="Proteomes" id="UP000195440">
    <property type="component" value="Unassembled WGS sequence"/>
</dbReference>
<proteinExistence type="inferred from homology"/>
<gene>
    <name evidence="10" type="ORF">AUC60_22710</name>
</gene>
<feature type="domain" description="Flagellar assembly protein FliH/Type III secretion system HrpE" evidence="9">
    <location>
        <begin position="105"/>
        <end position="225"/>
    </location>
</feature>
<dbReference type="GO" id="GO:0015031">
    <property type="term" value="P:protein transport"/>
    <property type="evidence" value="ECO:0007669"/>
    <property type="project" value="UniProtKB-KW"/>
</dbReference>
<dbReference type="NCBIfam" id="NF004269">
    <property type="entry name" value="PRK05687.1-5"/>
    <property type="match status" value="1"/>
</dbReference>
<dbReference type="OrthoDB" id="8480773at2"/>
<evidence type="ECO:0000256" key="7">
    <source>
        <dbReference type="ARBA" id="ARBA00023225"/>
    </source>
</evidence>
<evidence type="ECO:0000259" key="9">
    <source>
        <dbReference type="Pfam" id="PF02108"/>
    </source>
</evidence>
<keyword evidence="4" id="KW-0813">Transport</keyword>
<dbReference type="RefSeq" id="WP_087273206.1">
    <property type="nucleotide sequence ID" value="NZ_CP167995.1"/>
</dbReference>
<dbReference type="InterPro" id="IPR051472">
    <property type="entry name" value="T3SS_Stator/FliH"/>
</dbReference>
<evidence type="ECO:0000313" key="10">
    <source>
        <dbReference type="EMBL" id="OUM71607.1"/>
    </source>
</evidence>
<evidence type="ECO:0000256" key="1">
    <source>
        <dbReference type="ARBA" id="ARBA00003041"/>
    </source>
</evidence>
<comment type="caution">
    <text evidence="10">The sequence shown here is derived from an EMBL/GenBank/DDBJ whole genome shotgun (WGS) entry which is preliminary data.</text>
</comment>
<keyword evidence="11" id="KW-1185">Reference proteome</keyword>
<protein>
    <recommendedName>
        <fullName evidence="3">Flagellar assembly protein FliH</fullName>
    </recommendedName>
</protein>
<evidence type="ECO:0000256" key="2">
    <source>
        <dbReference type="ARBA" id="ARBA00006602"/>
    </source>
</evidence>
<keyword evidence="7" id="KW-1006">Bacterial flagellum protein export</keyword>
<comment type="function">
    <text evidence="1">Needed for flagellar regrowth and assembly.</text>
</comment>
<dbReference type="GO" id="GO:0005829">
    <property type="term" value="C:cytosol"/>
    <property type="evidence" value="ECO:0007669"/>
    <property type="project" value="TreeGrafter"/>
</dbReference>
<dbReference type="GO" id="GO:0044781">
    <property type="term" value="P:bacterial-type flagellum organization"/>
    <property type="evidence" value="ECO:0007669"/>
    <property type="project" value="UniProtKB-KW"/>
</dbReference>
<keyword evidence="5" id="KW-1005">Bacterial flagellum biogenesis</keyword>
<dbReference type="PANTHER" id="PTHR34982">
    <property type="entry name" value="YOP PROTEINS TRANSLOCATION PROTEIN L"/>
    <property type="match status" value="1"/>
</dbReference>
<keyword evidence="10" id="KW-0969">Cilium</keyword>
<sequence>MSSSNKEPVSELIRAKDVGGFDVWSLPSFDPYQEPEPEPEPVIEEPVDAIEEVPLEEVQPLTLEELESIRQEAYNEGFATGEKEGFHSTQLKVRQEAEVALKGKLASLEVLMAQLFDPIAEQDKQIEQSVIHLVEHIARKVIQRELTTDSRQIGNVLRDALKLLPMGASNVRIFINPQDFELVKALRERHEENWRIVEDDTLQAGGCRIETEHSRIDASIETRLTLAIAKMYDQMHEQSLHPATPDLSLELETSAPATAPASSEVEKSDAP</sequence>
<keyword evidence="6" id="KW-0653">Protein transport</keyword>
<evidence type="ECO:0000313" key="11">
    <source>
        <dbReference type="Proteomes" id="UP000195440"/>
    </source>
</evidence>
<feature type="compositionally biased region" description="Low complexity" evidence="8">
    <location>
        <begin position="253"/>
        <end position="263"/>
    </location>
</feature>
<feature type="region of interest" description="Disordered" evidence="8">
    <location>
        <begin position="249"/>
        <end position="271"/>
    </location>
</feature>
<dbReference type="AlphaFoldDB" id="A0A1Y3NVN3"/>
<dbReference type="InterPro" id="IPR018035">
    <property type="entry name" value="Flagellar_FliH/T3SS_HrpE"/>
</dbReference>
<evidence type="ECO:0000256" key="8">
    <source>
        <dbReference type="SAM" id="MobiDB-lite"/>
    </source>
</evidence>
<keyword evidence="10" id="KW-0966">Cell projection</keyword>
<dbReference type="Pfam" id="PF02108">
    <property type="entry name" value="FliH"/>
    <property type="match status" value="1"/>
</dbReference>
<comment type="similarity">
    <text evidence="2">Belongs to the FliH family.</text>
</comment>